<protein>
    <submittedName>
        <fullName evidence="1">Phage N-6-adenine-methyltransferase</fullName>
        <ecNumber evidence="1">2.1.1.72</ecNumber>
    </submittedName>
</protein>
<dbReference type="GO" id="GO:0032259">
    <property type="term" value="P:methylation"/>
    <property type="evidence" value="ECO:0007669"/>
    <property type="project" value="UniProtKB-KW"/>
</dbReference>
<reference evidence="1 2" key="1">
    <citation type="journal article" date="2019" name="bioRxiv">
        <title>Bacteria contribute to plant secondary compound degradation in a generalist herbivore system.</title>
        <authorList>
            <person name="Francoeur C.B."/>
            <person name="Khadempour L."/>
            <person name="Moreira-Soto R.D."/>
            <person name="Gotting K."/>
            <person name="Book A.J."/>
            <person name="Pinto-Tomas A.A."/>
            <person name="Keefover-Ring K."/>
            <person name="Currie C.R."/>
        </authorList>
    </citation>
    <scope>NUCLEOTIDE SEQUENCE [LARGE SCALE GENOMIC DNA]</scope>
    <source>
        <strain evidence="1">Al-1710</strain>
    </source>
</reference>
<sequence length="286" mass="32209">MTNPYVAALEALRAQPTHKLKQVGDQWRTPDQIWWGINSLYGPFVLDLFADRDNAKCEAYYSAEDNALTQDWSVRLAELNGAAYANPPYSRASEHDGQYITGMRHIIAHTMAMRELGGRYVYFIKAATAETWWPEEADHIAFVRGRISFDLPAWYRPEEGQPLESSAGFGAAIAVFDKEWRGPKFDYVSRDNLEARGAAFMAQIERAATRISHSTTPVNIPITANDVWSAEVKLLSNQVESIELLPADHQRKIKHHINRMVLERQPTGVIIAAAQSLATTFGEYAQ</sequence>
<dbReference type="Pfam" id="PF05869">
    <property type="entry name" value="Dam"/>
    <property type="match status" value="1"/>
</dbReference>
<dbReference type="InterPro" id="IPR008593">
    <property type="entry name" value="Dam_MeTrfase"/>
</dbReference>
<dbReference type="GO" id="GO:0009007">
    <property type="term" value="F:site-specific DNA-methyltransferase (adenine-specific) activity"/>
    <property type="evidence" value="ECO:0007669"/>
    <property type="project" value="UniProtKB-EC"/>
</dbReference>
<accession>A0ABX0RIK1</accession>
<dbReference type="EC" id="2.1.1.72" evidence="1"/>
<evidence type="ECO:0000313" key="2">
    <source>
        <dbReference type="Proteomes" id="UP001515780"/>
    </source>
</evidence>
<gene>
    <name evidence="1" type="ORF">F3J37_02160</name>
</gene>
<keyword evidence="1" id="KW-0808">Transferase</keyword>
<evidence type="ECO:0000313" key="1">
    <source>
        <dbReference type="EMBL" id="NIG17482.1"/>
    </source>
</evidence>
<dbReference type="Proteomes" id="UP001515780">
    <property type="component" value="Unassembled WGS sequence"/>
</dbReference>
<comment type="caution">
    <text evidence="1">The sequence shown here is derived from an EMBL/GenBank/DDBJ whole genome shotgun (WGS) entry which is preliminary data.</text>
</comment>
<proteinExistence type="predicted"/>
<keyword evidence="1" id="KW-0489">Methyltransferase</keyword>
<name>A0ABX0RIK1_9GAMM</name>
<dbReference type="NCBIfam" id="TIGR01712">
    <property type="entry name" value="phage_N6A_met"/>
    <property type="match status" value="1"/>
</dbReference>
<organism evidence="1 2">
    <name type="scientific">Candidatus Pantoea communis</name>
    <dbReference type="NCBI Taxonomy" id="2608354"/>
    <lineage>
        <taxon>Bacteria</taxon>
        <taxon>Pseudomonadati</taxon>
        <taxon>Pseudomonadota</taxon>
        <taxon>Gammaproteobacteria</taxon>
        <taxon>Enterobacterales</taxon>
        <taxon>Erwiniaceae</taxon>
        <taxon>Pantoea</taxon>
    </lineage>
</organism>
<keyword evidence="2" id="KW-1185">Reference proteome</keyword>
<dbReference type="RefSeq" id="WP_166931528.1">
    <property type="nucleotide sequence ID" value="NZ_VWXC01000001.1"/>
</dbReference>
<dbReference type="EMBL" id="VWXC01000001">
    <property type="protein sequence ID" value="NIG17482.1"/>
    <property type="molecule type" value="Genomic_DNA"/>
</dbReference>